<keyword evidence="1" id="KW-0472">Membrane</keyword>
<organism evidence="2 3">
    <name type="scientific">Enterovirga aerilata</name>
    <dbReference type="NCBI Taxonomy" id="2730920"/>
    <lineage>
        <taxon>Bacteria</taxon>
        <taxon>Pseudomonadati</taxon>
        <taxon>Pseudomonadota</taxon>
        <taxon>Alphaproteobacteria</taxon>
        <taxon>Hyphomicrobiales</taxon>
        <taxon>Methylobacteriaceae</taxon>
        <taxon>Enterovirga</taxon>
    </lineage>
</organism>
<name>A0A849I7B1_9HYPH</name>
<dbReference type="RefSeq" id="WP_171217443.1">
    <property type="nucleotide sequence ID" value="NZ_JABEPP010000002.1"/>
</dbReference>
<gene>
    <name evidence="2" type="ORF">HJG44_05845</name>
</gene>
<feature type="transmembrane region" description="Helical" evidence="1">
    <location>
        <begin position="44"/>
        <end position="67"/>
    </location>
</feature>
<keyword evidence="1" id="KW-1133">Transmembrane helix</keyword>
<keyword evidence="1" id="KW-0812">Transmembrane</keyword>
<evidence type="ECO:0000313" key="3">
    <source>
        <dbReference type="Proteomes" id="UP000564885"/>
    </source>
</evidence>
<keyword evidence="3" id="KW-1185">Reference proteome</keyword>
<sequence>MPDLHGALIQHPEIEWADEVARLEDKLREFRLPAPRTGRSGRRIVPGLGIAAATLVVAGAFAATGHFPPLH</sequence>
<proteinExistence type="predicted"/>
<dbReference type="Proteomes" id="UP000564885">
    <property type="component" value="Unassembled WGS sequence"/>
</dbReference>
<evidence type="ECO:0000313" key="2">
    <source>
        <dbReference type="EMBL" id="NNM71917.1"/>
    </source>
</evidence>
<evidence type="ECO:0000256" key="1">
    <source>
        <dbReference type="SAM" id="Phobius"/>
    </source>
</evidence>
<dbReference type="AlphaFoldDB" id="A0A849I7B1"/>
<protein>
    <submittedName>
        <fullName evidence="2">Uncharacterized protein</fullName>
    </submittedName>
</protein>
<dbReference type="EMBL" id="JABEPP010000002">
    <property type="protein sequence ID" value="NNM71917.1"/>
    <property type="molecule type" value="Genomic_DNA"/>
</dbReference>
<reference evidence="2 3" key="1">
    <citation type="submission" date="2020-04" db="EMBL/GenBank/DDBJ databases">
        <title>Enterovirga sp. isolate from soil.</title>
        <authorList>
            <person name="Chea S."/>
            <person name="Kim D.-U."/>
        </authorList>
    </citation>
    <scope>NUCLEOTIDE SEQUENCE [LARGE SCALE GENOMIC DNA]</scope>
    <source>
        <strain evidence="2 3">DB1703</strain>
    </source>
</reference>
<accession>A0A849I7B1</accession>
<comment type="caution">
    <text evidence="2">The sequence shown here is derived from an EMBL/GenBank/DDBJ whole genome shotgun (WGS) entry which is preliminary data.</text>
</comment>